<protein>
    <recommendedName>
        <fullName evidence="8 9">Polyphosphate kinase</fullName>
        <ecNumber evidence="8 9">2.7.4.1</ecNumber>
    </recommendedName>
    <alternativeName>
        <fullName evidence="8">ATP-polyphosphate phosphotransferase</fullName>
    </alternativeName>
    <alternativeName>
        <fullName evidence="8">Polyphosphoric acid kinase</fullName>
    </alternativeName>
</protein>
<dbReference type="Proteomes" id="UP000823611">
    <property type="component" value="Unassembled WGS sequence"/>
</dbReference>
<dbReference type="SUPFAM" id="SSF143724">
    <property type="entry name" value="PHP14-like"/>
    <property type="match status" value="1"/>
</dbReference>
<dbReference type="GO" id="GO:0005524">
    <property type="term" value="F:ATP binding"/>
    <property type="evidence" value="ECO:0007669"/>
    <property type="project" value="UniProtKB-KW"/>
</dbReference>
<dbReference type="SUPFAM" id="SSF56024">
    <property type="entry name" value="Phospholipase D/nuclease"/>
    <property type="match status" value="2"/>
</dbReference>
<dbReference type="Pfam" id="PF13090">
    <property type="entry name" value="PP_kinase_C"/>
    <property type="match status" value="1"/>
</dbReference>
<dbReference type="NCBIfam" id="NF003917">
    <property type="entry name" value="PRK05443.1-1"/>
    <property type="match status" value="1"/>
</dbReference>
<keyword evidence="3 8" id="KW-0479">Metal-binding</keyword>
<evidence type="ECO:0000259" key="12">
    <source>
        <dbReference type="Pfam" id="PF13090"/>
    </source>
</evidence>
<dbReference type="EMBL" id="JADIMX010000066">
    <property type="protein sequence ID" value="MBO8434369.1"/>
    <property type="molecule type" value="Genomic_DNA"/>
</dbReference>
<evidence type="ECO:0000259" key="13">
    <source>
        <dbReference type="Pfam" id="PF17941"/>
    </source>
</evidence>
<name>A0A9D9DZQ9_9FIRM</name>
<dbReference type="InterPro" id="IPR036832">
    <property type="entry name" value="PPK_N_dom_sf"/>
</dbReference>
<dbReference type="SUPFAM" id="SSF140356">
    <property type="entry name" value="PPK N-terminal domain-like"/>
    <property type="match status" value="1"/>
</dbReference>
<feature type="binding site" evidence="8">
    <location>
        <position position="587"/>
    </location>
    <ligand>
        <name>ATP</name>
        <dbReference type="ChEBI" id="CHEBI:30616"/>
    </ligand>
</feature>
<dbReference type="HAMAP" id="MF_00347">
    <property type="entry name" value="Polyphosphate_kinase"/>
    <property type="match status" value="1"/>
</dbReference>
<comment type="PTM">
    <text evidence="8 9">An intermediate of this reaction is the autophosphorylated ppk in which a phosphate is covalently linked to a histidine residue through a N-P bond.</text>
</comment>
<dbReference type="FunFam" id="3.30.870.10:FF:000001">
    <property type="entry name" value="Polyphosphate kinase"/>
    <property type="match status" value="1"/>
</dbReference>
<feature type="domain" description="Polyphosphate kinase middle" evidence="10">
    <location>
        <begin position="124"/>
        <end position="299"/>
    </location>
</feature>
<feature type="domain" description="Polyphosphate kinase N-terminal" evidence="11">
    <location>
        <begin position="9"/>
        <end position="114"/>
    </location>
</feature>
<evidence type="ECO:0000256" key="8">
    <source>
        <dbReference type="HAMAP-Rule" id="MF_00347"/>
    </source>
</evidence>
<dbReference type="PANTHER" id="PTHR30218">
    <property type="entry name" value="POLYPHOSPHATE KINASE"/>
    <property type="match status" value="1"/>
</dbReference>
<feature type="binding site" evidence="8">
    <location>
        <position position="370"/>
    </location>
    <ligand>
        <name>Mg(2+)</name>
        <dbReference type="ChEBI" id="CHEBI:18420"/>
    </ligand>
</feature>
<dbReference type="InterPro" id="IPR025200">
    <property type="entry name" value="PPK_C_dom2"/>
</dbReference>
<organism evidence="14 15">
    <name type="scientific">Candidatus Fimicola merdigallinarum</name>
    <dbReference type="NCBI Taxonomy" id="2840819"/>
    <lineage>
        <taxon>Bacteria</taxon>
        <taxon>Bacillati</taxon>
        <taxon>Bacillota</taxon>
        <taxon>Clostridia</taxon>
        <taxon>Lachnospirales</taxon>
        <taxon>Lachnospiraceae</taxon>
        <taxon>Lachnospiraceae incertae sedis</taxon>
        <taxon>Candidatus Fimicola</taxon>
    </lineage>
</organism>
<evidence type="ECO:0000256" key="4">
    <source>
        <dbReference type="ARBA" id="ARBA00022741"/>
    </source>
</evidence>
<dbReference type="GO" id="GO:0046872">
    <property type="term" value="F:metal ion binding"/>
    <property type="evidence" value="ECO:0007669"/>
    <property type="project" value="UniProtKB-KW"/>
</dbReference>
<dbReference type="Gene3D" id="3.30.1840.10">
    <property type="entry name" value="Polyphosphate kinase middle domain"/>
    <property type="match status" value="1"/>
</dbReference>
<dbReference type="AlphaFoldDB" id="A0A9D9DZQ9"/>
<feature type="binding site" evidence="8">
    <location>
        <position position="559"/>
    </location>
    <ligand>
        <name>ATP</name>
        <dbReference type="ChEBI" id="CHEBI:30616"/>
    </ligand>
</feature>
<evidence type="ECO:0000256" key="5">
    <source>
        <dbReference type="ARBA" id="ARBA00022777"/>
    </source>
</evidence>
<comment type="cofactor">
    <cofactor evidence="8">
        <name>Mg(2+)</name>
        <dbReference type="ChEBI" id="CHEBI:18420"/>
    </cofactor>
</comment>
<dbReference type="Pfam" id="PF13089">
    <property type="entry name" value="PP_kinase_N"/>
    <property type="match status" value="1"/>
</dbReference>
<accession>A0A9D9DZQ9</accession>
<feature type="binding site" evidence="8">
    <location>
        <position position="47"/>
    </location>
    <ligand>
        <name>ATP</name>
        <dbReference type="ChEBI" id="CHEBI:30616"/>
    </ligand>
</feature>
<dbReference type="Pfam" id="PF17941">
    <property type="entry name" value="PP_kinase_C_1"/>
    <property type="match status" value="1"/>
</dbReference>
<evidence type="ECO:0000313" key="15">
    <source>
        <dbReference type="Proteomes" id="UP000823611"/>
    </source>
</evidence>
<dbReference type="Gene3D" id="1.20.58.310">
    <property type="entry name" value="Polyphosphate kinase N-terminal domain"/>
    <property type="match status" value="1"/>
</dbReference>
<evidence type="ECO:0000256" key="1">
    <source>
        <dbReference type="ARBA" id="ARBA00022553"/>
    </source>
</evidence>
<dbReference type="InterPro" id="IPR025198">
    <property type="entry name" value="PPK_N_dom"/>
</dbReference>
<dbReference type="GO" id="GO:0008976">
    <property type="term" value="F:polyphosphate kinase activity"/>
    <property type="evidence" value="ECO:0007669"/>
    <property type="project" value="UniProtKB-UniRule"/>
</dbReference>
<evidence type="ECO:0000313" key="14">
    <source>
        <dbReference type="EMBL" id="MBO8434369.1"/>
    </source>
</evidence>
<proteinExistence type="inferred from homology"/>
<dbReference type="GO" id="GO:0006799">
    <property type="term" value="P:polyphosphate biosynthetic process"/>
    <property type="evidence" value="ECO:0007669"/>
    <property type="project" value="UniProtKB-UniRule"/>
</dbReference>
<reference evidence="14" key="1">
    <citation type="submission" date="2020-10" db="EMBL/GenBank/DDBJ databases">
        <authorList>
            <person name="Gilroy R."/>
        </authorList>
    </citation>
    <scope>NUCLEOTIDE SEQUENCE</scope>
    <source>
        <strain evidence="14">F6-4510</strain>
    </source>
</reference>
<feature type="domain" description="Polyphosphate kinase C-terminal" evidence="13">
    <location>
        <begin position="326"/>
        <end position="491"/>
    </location>
</feature>
<evidence type="ECO:0000256" key="7">
    <source>
        <dbReference type="ARBA" id="ARBA00022842"/>
    </source>
</evidence>
<keyword evidence="5 8" id="KW-0418">Kinase</keyword>
<dbReference type="PANTHER" id="PTHR30218:SF0">
    <property type="entry name" value="POLYPHOSPHATE KINASE"/>
    <property type="match status" value="1"/>
</dbReference>
<feature type="binding site" evidence="8">
    <location>
        <position position="400"/>
    </location>
    <ligand>
        <name>Mg(2+)</name>
        <dbReference type="ChEBI" id="CHEBI:18420"/>
    </ligand>
</feature>
<gene>
    <name evidence="8" type="primary">ppk</name>
    <name evidence="14" type="ORF">IAC55_03485</name>
</gene>
<dbReference type="NCBIfam" id="NF003921">
    <property type="entry name" value="PRK05443.2-2"/>
    <property type="match status" value="1"/>
</dbReference>
<feature type="domain" description="Polyphosphate kinase C-terminal" evidence="12">
    <location>
        <begin position="499"/>
        <end position="669"/>
    </location>
</feature>
<dbReference type="InterPro" id="IPR003414">
    <property type="entry name" value="PP_kinase"/>
</dbReference>
<keyword evidence="4 8" id="KW-0547">Nucleotide-binding</keyword>
<evidence type="ECO:0000256" key="3">
    <source>
        <dbReference type="ARBA" id="ARBA00022723"/>
    </source>
</evidence>
<dbReference type="Pfam" id="PF02503">
    <property type="entry name" value="PP_kinase"/>
    <property type="match status" value="1"/>
</dbReference>
<evidence type="ECO:0000259" key="10">
    <source>
        <dbReference type="Pfam" id="PF02503"/>
    </source>
</evidence>
<comment type="similarity">
    <text evidence="8 9">Belongs to the polyphosphate kinase 1 (PPK1) family.</text>
</comment>
<dbReference type="CDD" id="cd09168">
    <property type="entry name" value="PLDc_PaPPK1_C2_like"/>
    <property type="match status" value="1"/>
</dbReference>
<dbReference type="EC" id="2.7.4.1" evidence="8 9"/>
<comment type="function">
    <text evidence="8 9">Catalyzes the reversible transfer of the terminal phosphate of ATP to form a long-chain polyphosphate (polyP).</text>
</comment>
<evidence type="ECO:0000256" key="6">
    <source>
        <dbReference type="ARBA" id="ARBA00022840"/>
    </source>
</evidence>
<sequence length="700" mass="80508">MDLDNKDYYVNRELSWLMFNERVLEEAYDKTNPLLERFKFLAITASNLDEFFMVRVSGLLDKVDVGYNKKDIAGLTPSEQLEKISEKAHEMYAKQNSCLMRSLLPALEKEGVRFLKPKELSKEQIKFLKEYFDSTLYPILTPMAIDQSRPFPLLPNKSLNLIMQIIKDDEKVYAIMQVPTVVSRVTELPSSSDSREFIMLEDIISMFVENLFEGCDVKSLSYFRITRNSDLTIDEEDTDDLLSEIEKSIKKRKWGDPVRLEIEKNMDKEIKDFLLAMLDLDGGDIYESTGYIDFTVWSKFSSIKGFDHLRDEVLSPQPVPEFLDKNIFEAIKENDILVHHPYESFDCVVKYVQEASKDPNVLAIKQTLYRVSGNSPIVGALIQAAENGKQVTVLVELKARFDEENNIIWAKKLEKAGCHVIYGLVGLKTHCKICLVVRQEEDGIKRYVHMATGNYNDSTAKLYTDYGFFTAKESFGTDVSALFNVLTGYSKPPQWKKISVAPTSLRQTFLQWIENETNIAKQGRYAEITAKMNSLVDKEMIDALYNASMAGVKINLIVRGICCLKSGIKGVSENIRVISIVDRFLEHSRIYYFHDDGNEKIFLSSADLMPRNLDKRVETAFPIEEESLKERIKETLKITLSDTVKARVQKPDGTYERIDRRGKESIHSQLIFHKQATENYKKAKKHIDSEMFRPLESNMD</sequence>
<reference evidence="14" key="2">
    <citation type="journal article" date="2021" name="PeerJ">
        <title>Extensive microbial diversity within the chicken gut microbiome revealed by metagenomics and culture.</title>
        <authorList>
            <person name="Gilroy R."/>
            <person name="Ravi A."/>
            <person name="Getino M."/>
            <person name="Pursley I."/>
            <person name="Horton D.L."/>
            <person name="Alikhan N.F."/>
            <person name="Baker D."/>
            <person name="Gharbi K."/>
            <person name="Hall N."/>
            <person name="Watson M."/>
            <person name="Adriaenssens E.M."/>
            <person name="Foster-Nyarko E."/>
            <person name="Jarju S."/>
            <person name="Secka A."/>
            <person name="Antonio M."/>
            <person name="Oren A."/>
            <person name="Chaudhuri R.R."/>
            <person name="La Ragione R."/>
            <person name="Hildebrand F."/>
            <person name="Pallen M.J."/>
        </authorList>
    </citation>
    <scope>NUCLEOTIDE SEQUENCE</scope>
    <source>
        <strain evidence="14">F6-4510</strain>
    </source>
</reference>
<dbReference type="GO" id="GO:0009358">
    <property type="term" value="C:polyphosphate kinase complex"/>
    <property type="evidence" value="ECO:0007669"/>
    <property type="project" value="InterPro"/>
</dbReference>
<feature type="active site" description="Phosphohistidine intermediate" evidence="8">
    <location>
        <position position="430"/>
    </location>
</feature>
<dbReference type="InterPro" id="IPR024953">
    <property type="entry name" value="PP_kinase_middle"/>
</dbReference>
<keyword evidence="6 8" id="KW-0067">ATP-binding</keyword>
<keyword evidence="2 8" id="KW-0808">Transferase</keyword>
<dbReference type="PIRSF" id="PIRSF015589">
    <property type="entry name" value="PP_kinase"/>
    <property type="match status" value="1"/>
</dbReference>
<keyword evidence="1 8" id="KW-0597">Phosphoprotein</keyword>
<dbReference type="NCBIfam" id="NF003920">
    <property type="entry name" value="PRK05443.2-1"/>
    <property type="match status" value="1"/>
</dbReference>
<dbReference type="InterPro" id="IPR041108">
    <property type="entry name" value="PP_kinase_C_1"/>
</dbReference>
<feature type="binding site" evidence="8">
    <location>
        <position position="463"/>
    </location>
    <ligand>
        <name>ATP</name>
        <dbReference type="ChEBI" id="CHEBI:30616"/>
    </ligand>
</feature>
<comment type="catalytic activity">
    <reaction evidence="8 9">
        <text>[phosphate](n) + ATP = [phosphate](n+1) + ADP</text>
        <dbReference type="Rhea" id="RHEA:19573"/>
        <dbReference type="Rhea" id="RHEA-COMP:9859"/>
        <dbReference type="Rhea" id="RHEA-COMP:14280"/>
        <dbReference type="ChEBI" id="CHEBI:16838"/>
        <dbReference type="ChEBI" id="CHEBI:30616"/>
        <dbReference type="ChEBI" id="CHEBI:456216"/>
        <dbReference type="EC" id="2.7.4.1"/>
    </reaction>
</comment>
<evidence type="ECO:0000259" key="11">
    <source>
        <dbReference type="Pfam" id="PF13089"/>
    </source>
</evidence>
<keyword evidence="7 8" id="KW-0460">Magnesium</keyword>
<dbReference type="Gene3D" id="3.30.870.10">
    <property type="entry name" value="Endonuclease Chain A"/>
    <property type="match status" value="2"/>
</dbReference>
<comment type="caution">
    <text evidence="14">The sequence shown here is derived from an EMBL/GenBank/DDBJ whole genome shotgun (WGS) entry which is preliminary data.</text>
</comment>
<dbReference type="CDD" id="cd09165">
    <property type="entry name" value="PLDc_PaPPK1_C1_like"/>
    <property type="match status" value="1"/>
</dbReference>
<evidence type="ECO:0000256" key="2">
    <source>
        <dbReference type="ARBA" id="ARBA00022679"/>
    </source>
</evidence>
<dbReference type="NCBIfam" id="TIGR03705">
    <property type="entry name" value="poly_P_kin"/>
    <property type="match status" value="1"/>
</dbReference>
<evidence type="ECO:0000256" key="9">
    <source>
        <dbReference type="RuleBase" id="RU003800"/>
    </source>
</evidence>
<dbReference type="InterPro" id="IPR036830">
    <property type="entry name" value="PP_kinase_middle_dom_sf"/>
</dbReference>
<dbReference type="NCBIfam" id="NF003918">
    <property type="entry name" value="PRK05443.1-2"/>
    <property type="match status" value="1"/>
</dbReference>